<organism evidence="7 8">
    <name type="scientific">Cryobacterium lyxosi</name>
    <dbReference type="NCBI Taxonomy" id="1259228"/>
    <lineage>
        <taxon>Bacteria</taxon>
        <taxon>Bacillati</taxon>
        <taxon>Actinomycetota</taxon>
        <taxon>Actinomycetes</taxon>
        <taxon>Micrococcales</taxon>
        <taxon>Microbacteriaceae</taxon>
        <taxon>Cryobacterium</taxon>
    </lineage>
</organism>
<dbReference type="InterPro" id="IPR027417">
    <property type="entry name" value="P-loop_NTPase"/>
</dbReference>
<dbReference type="AlphaFoldDB" id="A0A4R8ZG72"/>
<dbReference type="RefSeq" id="WP_134572196.1">
    <property type="nucleotide sequence ID" value="NZ_SOGT01000009.1"/>
</dbReference>
<dbReference type="PANTHER" id="PTHR43335:SF4">
    <property type="entry name" value="ABC TRANSPORTER, ATP-BINDING PROTEIN"/>
    <property type="match status" value="1"/>
</dbReference>
<dbReference type="PROSITE" id="PS00211">
    <property type="entry name" value="ABC_TRANSPORTER_1"/>
    <property type="match status" value="1"/>
</dbReference>
<dbReference type="InterPro" id="IPR003439">
    <property type="entry name" value="ABC_transporter-like_ATP-bd"/>
</dbReference>
<dbReference type="Proteomes" id="UP000298424">
    <property type="component" value="Unassembled WGS sequence"/>
</dbReference>
<keyword evidence="2" id="KW-0813">Transport</keyword>
<comment type="caution">
    <text evidence="7">The sequence shown here is derived from an EMBL/GenBank/DDBJ whole genome shotgun (WGS) entry which is preliminary data.</text>
</comment>
<evidence type="ECO:0000256" key="4">
    <source>
        <dbReference type="ARBA" id="ARBA00022840"/>
    </source>
</evidence>
<evidence type="ECO:0000313" key="8">
    <source>
        <dbReference type="Proteomes" id="UP000298424"/>
    </source>
</evidence>
<dbReference type="PANTHER" id="PTHR43335">
    <property type="entry name" value="ABC TRANSPORTER, ATP-BINDING PROTEIN"/>
    <property type="match status" value="1"/>
</dbReference>
<dbReference type="InterPro" id="IPR003593">
    <property type="entry name" value="AAA+_ATPase"/>
</dbReference>
<keyword evidence="8" id="KW-1185">Reference proteome</keyword>
<dbReference type="InterPro" id="IPR017871">
    <property type="entry name" value="ABC_transporter-like_CS"/>
</dbReference>
<name>A0A4R8ZG72_9MICO</name>
<evidence type="ECO:0000256" key="5">
    <source>
        <dbReference type="SAM" id="MobiDB-lite"/>
    </source>
</evidence>
<gene>
    <name evidence="7" type="ORF">E3T27_07960</name>
</gene>
<evidence type="ECO:0000259" key="6">
    <source>
        <dbReference type="PROSITE" id="PS50893"/>
    </source>
</evidence>
<reference evidence="7 8" key="1">
    <citation type="submission" date="2019-03" db="EMBL/GenBank/DDBJ databases">
        <title>Genomics of glacier-inhabiting Cryobacterium strains.</title>
        <authorList>
            <person name="Liu Q."/>
            <person name="Xin Y.-H."/>
        </authorList>
    </citation>
    <scope>NUCLEOTIDE SEQUENCE [LARGE SCALE GENOMIC DNA]</scope>
    <source>
        <strain evidence="7 8">TMT1-1</strain>
    </source>
</reference>
<dbReference type="SMART" id="SM00382">
    <property type="entry name" value="AAA"/>
    <property type="match status" value="1"/>
</dbReference>
<keyword evidence="4 7" id="KW-0067">ATP-binding</keyword>
<evidence type="ECO:0000256" key="1">
    <source>
        <dbReference type="ARBA" id="ARBA00005417"/>
    </source>
</evidence>
<dbReference type="SUPFAM" id="SSF52540">
    <property type="entry name" value="P-loop containing nucleoside triphosphate hydrolases"/>
    <property type="match status" value="1"/>
</dbReference>
<feature type="region of interest" description="Disordered" evidence="5">
    <location>
        <begin position="308"/>
        <end position="327"/>
    </location>
</feature>
<feature type="domain" description="ABC transporter" evidence="6">
    <location>
        <begin position="15"/>
        <end position="240"/>
    </location>
</feature>
<dbReference type="PROSITE" id="PS50893">
    <property type="entry name" value="ABC_TRANSPORTER_2"/>
    <property type="match status" value="1"/>
</dbReference>
<sequence length="327" mass="34151">MLTSNIEADTSAASITTDGLLRQFGSLTALDRVSVALPRGGVVGLLGPNGSGKSTLIRILLGLIPPTSGRATVLGHSTTNPARYAHDVGALIEAPSFVPGLSARKNLLSLARLRGLPSTRVAEVIRIVGLEGRENESVRRFSLGMKQRLGIAAALLPDPALLILDEPTNGLDPAGIVEIRQLLKTLAAEGRTVVVSSHLLAEIQAACDYLVIIRFGELMFSGPIGELLDKAGARIEVAPENPADVDRLRTALEAAGWSLEEDSLVVRGPATAAAALNRAAHEAGITLSRLTPIDESLEDVFLELTAAPTPNSTAAPQGARKKVATDA</sequence>
<evidence type="ECO:0000256" key="3">
    <source>
        <dbReference type="ARBA" id="ARBA00022741"/>
    </source>
</evidence>
<accession>A0A4R8ZG72</accession>
<dbReference type="EMBL" id="SOGT01000009">
    <property type="protein sequence ID" value="TFD26194.1"/>
    <property type="molecule type" value="Genomic_DNA"/>
</dbReference>
<dbReference type="GO" id="GO:0016887">
    <property type="term" value="F:ATP hydrolysis activity"/>
    <property type="evidence" value="ECO:0007669"/>
    <property type="project" value="InterPro"/>
</dbReference>
<dbReference type="Pfam" id="PF00005">
    <property type="entry name" value="ABC_tran"/>
    <property type="match status" value="1"/>
</dbReference>
<proteinExistence type="inferred from homology"/>
<dbReference type="OrthoDB" id="9804819at2"/>
<protein>
    <submittedName>
        <fullName evidence="7">ATP-binding cassette domain-containing protein</fullName>
    </submittedName>
</protein>
<dbReference type="Gene3D" id="3.40.50.300">
    <property type="entry name" value="P-loop containing nucleotide triphosphate hydrolases"/>
    <property type="match status" value="1"/>
</dbReference>
<comment type="similarity">
    <text evidence="1">Belongs to the ABC transporter superfamily.</text>
</comment>
<evidence type="ECO:0000313" key="7">
    <source>
        <dbReference type="EMBL" id="TFD26194.1"/>
    </source>
</evidence>
<keyword evidence="3" id="KW-0547">Nucleotide-binding</keyword>
<dbReference type="GO" id="GO:0005524">
    <property type="term" value="F:ATP binding"/>
    <property type="evidence" value="ECO:0007669"/>
    <property type="project" value="UniProtKB-KW"/>
</dbReference>
<evidence type="ECO:0000256" key="2">
    <source>
        <dbReference type="ARBA" id="ARBA00022448"/>
    </source>
</evidence>